<dbReference type="EMBL" id="VDEP01000476">
    <property type="protein sequence ID" value="KAA1072782.1"/>
    <property type="molecule type" value="Genomic_DNA"/>
</dbReference>
<comment type="caution">
    <text evidence="2">The sequence shown here is derived from an EMBL/GenBank/DDBJ whole genome shotgun (WGS) entry which is preliminary data.</text>
</comment>
<organism evidence="2 3">
    <name type="scientific">Puccinia graminis f. sp. tritici</name>
    <dbReference type="NCBI Taxonomy" id="56615"/>
    <lineage>
        <taxon>Eukaryota</taxon>
        <taxon>Fungi</taxon>
        <taxon>Dikarya</taxon>
        <taxon>Basidiomycota</taxon>
        <taxon>Pucciniomycotina</taxon>
        <taxon>Pucciniomycetes</taxon>
        <taxon>Pucciniales</taxon>
        <taxon>Pucciniaceae</taxon>
        <taxon>Puccinia</taxon>
    </lineage>
</organism>
<sequence>MYGQGKGKRSQHVANQPSEKLDEDADMSLLLIVRLDMAFEMTQFVDELIGKRSAFQLTIIIIFGLLRRMQVVVEDDEEVAF</sequence>
<evidence type="ECO:0000256" key="1">
    <source>
        <dbReference type="SAM" id="MobiDB-lite"/>
    </source>
</evidence>
<gene>
    <name evidence="2" type="ORF">PGTUg99_003151</name>
</gene>
<dbReference type="Proteomes" id="UP000325313">
    <property type="component" value="Unassembled WGS sequence"/>
</dbReference>
<evidence type="ECO:0000313" key="3">
    <source>
        <dbReference type="Proteomes" id="UP000325313"/>
    </source>
</evidence>
<feature type="region of interest" description="Disordered" evidence="1">
    <location>
        <begin position="1"/>
        <end position="20"/>
    </location>
</feature>
<evidence type="ECO:0000313" key="2">
    <source>
        <dbReference type="EMBL" id="KAA1072782.1"/>
    </source>
</evidence>
<reference evidence="2 3" key="1">
    <citation type="submission" date="2019-05" db="EMBL/GenBank/DDBJ databases">
        <title>Emergence of the Ug99 lineage of the wheat stem rust pathogen through somatic hybridization.</title>
        <authorList>
            <person name="Li F."/>
            <person name="Upadhyaya N.M."/>
            <person name="Sperschneider J."/>
            <person name="Matny O."/>
            <person name="Nguyen-Phuc H."/>
            <person name="Mago R."/>
            <person name="Raley C."/>
            <person name="Miller M.E."/>
            <person name="Silverstein K.A.T."/>
            <person name="Henningsen E."/>
            <person name="Hirsch C.D."/>
            <person name="Visser B."/>
            <person name="Pretorius Z.A."/>
            <person name="Steffenson B.J."/>
            <person name="Schwessinger B."/>
            <person name="Dodds P.N."/>
            <person name="Figueroa M."/>
        </authorList>
    </citation>
    <scope>NUCLEOTIDE SEQUENCE [LARGE SCALE GENOMIC DNA]</scope>
    <source>
        <strain evidence="2 3">Ug99</strain>
    </source>
</reference>
<feature type="compositionally biased region" description="Basic residues" evidence="1">
    <location>
        <begin position="1"/>
        <end position="11"/>
    </location>
</feature>
<dbReference type="AlphaFoldDB" id="A0A5B0M7Q0"/>
<proteinExistence type="predicted"/>
<accession>A0A5B0M7Q0</accession>
<protein>
    <submittedName>
        <fullName evidence="2">Uncharacterized protein</fullName>
    </submittedName>
</protein>
<name>A0A5B0M7Q0_PUCGR</name>